<proteinExistence type="predicted"/>
<evidence type="ECO:0000313" key="2">
    <source>
        <dbReference type="Proteomes" id="UP000193570"/>
    </source>
</evidence>
<accession>A0A1X6Y3V0</accession>
<sequence length="106" mass="11497">MCGLCGLLGIVHWTETNAHPGAFTGTGRRTIRAERAHRARLVNAALAPVRMSVSDFQASAYLVRAPTGRQEIVDDLQSVWGAVDRLRGGPVDPLDEDWIAAMERGS</sequence>
<keyword evidence="2" id="KW-1185">Reference proteome</keyword>
<dbReference type="EMBL" id="FWFK01000001">
    <property type="protein sequence ID" value="SLN09891.1"/>
    <property type="molecule type" value="Genomic_DNA"/>
</dbReference>
<dbReference type="Proteomes" id="UP000193570">
    <property type="component" value="Unassembled WGS sequence"/>
</dbReference>
<name>A0A1X6Y3V0_9RHOB</name>
<organism evidence="1 2">
    <name type="scientific">Roseivivax jejudonensis</name>
    <dbReference type="NCBI Taxonomy" id="1529041"/>
    <lineage>
        <taxon>Bacteria</taxon>
        <taxon>Pseudomonadati</taxon>
        <taxon>Pseudomonadota</taxon>
        <taxon>Alphaproteobacteria</taxon>
        <taxon>Rhodobacterales</taxon>
        <taxon>Roseobacteraceae</taxon>
        <taxon>Roseivivax</taxon>
    </lineage>
</organism>
<dbReference type="AlphaFoldDB" id="A0A1X6Y3V0"/>
<reference evidence="1 2" key="1">
    <citation type="submission" date="2017-03" db="EMBL/GenBank/DDBJ databases">
        <authorList>
            <person name="Afonso C.L."/>
            <person name="Miller P.J."/>
            <person name="Scott M.A."/>
            <person name="Spackman E."/>
            <person name="Goraichik I."/>
            <person name="Dimitrov K.M."/>
            <person name="Suarez D.L."/>
            <person name="Swayne D.E."/>
        </authorList>
    </citation>
    <scope>NUCLEOTIDE SEQUENCE [LARGE SCALE GENOMIC DNA]</scope>
    <source>
        <strain evidence="1 2">CECT 8625</strain>
    </source>
</reference>
<protein>
    <submittedName>
        <fullName evidence="1">Uncharacterized protein</fullName>
    </submittedName>
</protein>
<dbReference type="RefSeq" id="WP_085789913.1">
    <property type="nucleotide sequence ID" value="NZ_FWFK01000001.1"/>
</dbReference>
<dbReference type="OrthoDB" id="2086168at2"/>
<gene>
    <name evidence="1" type="ORF">ROJ8625_00121</name>
</gene>
<evidence type="ECO:0000313" key="1">
    <source>
        <dbReference type="EMBL" id="SLN09891.1"/>
    </source>
</evidence>